<keyword evidence="2" id="KW-1185">Reference proteome</keyword>
<evidence type="ECO:0000313" key="1">
    <source>
        <dbReference type="EMBL" id="GBN34321.1"/>
    </source>
</evidence>
<name>A0A4Y2N4N7_ARAVE</name>
<protein>
    <submittedName>
        <fullName evidence="1">Uncharacterized protein</fullName>
    </submittedName>
</protein>
<sequence length="128" mass="14873">MEFSRTSKRIFFPNRDIEKRVAFSGIIDLSPRSPNLSPKSGVQARSSLTYLCKTLFPNTRLVRQERDTTFLQHQRCSAISVSSEPFCSRTCSLSYRINSRNLSERSVVTNGNLWKQWHYNLLRDPDKV</sequence>
<evidence type="ECO:0000313" key="2">
    <source>
        <dbReference type="Proteomes" id="UP000499080"/>
    </source>
</evidence>
<gene>
    <name evidence="1" type="ORF">AVEN_162879_1</name>
</gene>
<organism evidence="1 2">
    <name type="scientific">Araneus ventricosus</name>
    <name type="common">Orbweaver spider</name>
    <name type="synonym">Epeira ventricosa</name>
    <dbReference type="NCBI Taxonomy" id="182803"/>
    <lineage>
        <taxon>Eukaryota</taxon>
        <taxon>Metazoa</taxon>
        <taxon>Ecdysozoa</taxon>
        <taxon>Arthropoda</taxon>
        <taxon>Chelicerata</taxon>
        <taxon>Arachnida</taxon>
        <taxon>Araneae</taxon>
        <taxon>Araneomorphae</taxon>
        <taxon>Entelegynae</taxon>
        <taxon>Araneoidea</taxon>
        <taxon>Araneidae</taxon>
        <taxon>Araneus</taxon>
    </lineage>
</organism>
<accession>A0A4Y2N4N7</accession>
<dbReference type="Proteomes" id="UP000499080">
    <property type="component" value="Unassembled WGS sequence"/>
</dbReference>
<dbReference type="EMBL" id="BGPR01008514">
    <property type="protein sequence ID" value="GBN34321.1"/>
    <property type="molecule type" value="Genomic_DNA"/>
</dbReference>
<comment type="caution">
    <text evidence="1">The sequence shown here is derived from an EMBL/GenBank/DDBJ whole genome shotgun (WGS) entry which is preliminary data.</text>
</comment>
<reference evidence="1 2" key="1">
    <citation type="journal article" date="2019" name="Sci. Rep.">
        <title>Orb-weaving spider Araneus ventricosus genome elucidates the spidroin gene catalogue.</title>
        <authorList>
            <person name="Kono N."/>
            <person name="Nakamura H."/>
            <person name="Ohtoshi R."/>
            <person name="Moran D.A.P."/>
            <person name="Shinohara A."/>
            <person name="Yoshida Y."/>
            <person name="Fujiwara M."/>
            <person name="Mori M."/>
            <person name="Tomita M."/>
            <person name="Arakawa K."/>
        </authorList>
    </citation>
    <scope>NUCLEOTIDE SEQUENCE [LARGE SCALE GENOMIC DNA]</scope>
</reference>
<proteinExistence type="predicted"/>
<dbReference type="AlphaFoldDB" id="A0A4Y2N4N7"/>